<sequence>MSDGNSAGLHGKLPQQADFISRTLPMAFTSGWDDWMQRSLLASQEILGNQWLEIYLTSPVWRFVLSAGVFDQQAWAGVMVPSVDKVGRYYPLLLAQPLAADALPTAPLITSADWFMALEELAVRTLQDNLPVSELEHQLGLIPALQSEHRVSQGKWEVGRPLALFQQQDLNPLHTYPHLLHELLRQRFPAYSLWSSAGSERVAPAHLISGYLPSPQCYTSLLAGDWAQQGWNTPLDVITPLAFCSNNCNNTHDIQNE</sequence>
<dbReference type="PIRSF" id="PIRSF029287">
    <property type="entry name" value="UCP029287"/>
    <property type="match status" value="1"/>
</dbReference>
<gene>
    <name evidence="1" type="ORF">Kalk_16525</name>
</gene>
<proteinExistence type="predicted"/>
<dbReference type="Proteomes" id="UP000235116">
    <property type="component" value="Chromosome"/>
</dbReference>
<dbReference type="InterPro" id="IPR038225">
    <property type="entry name" value="TagF_sf"/>
</dbReference>
<dbReference type="OrthoDB" id="9801841at2"/>
<keyword evidence="2" id="KW-1185">Reference proteome</keyword>
<evidence type="ECO:0000313" key="2">
    <source>
        <dbReference type="Proteomes" id="UP000235116"/>
    </source>
</evidence>
<name>A0A2K9LNS0_9GAMM</name>
<dbReference type="AlphaFoldDB" id="A0A2K9LNS0"/>
<protein>
    <submittedName>
        <fullName evidence="1">Type VI secretion-associated protein</fullName>
    </submittedName>
</protein>
<dbReference type="Gene3D" id="3.40.1730.10">
    <property type="entry name" value="pa0076 domain"/>
    <property type="match status" value="1"/>
</dbReference>
<dbReference type="EMBL" id="CP022684">
    <property type="protein sequence ID" value="AUM13932.1"/>
    <property type="molecule type" value="Genomic_DNA"/>
</dbReference>
<organism evidence="1 2">
    <name type="scientific">Ketobacter alkanivorans</name>
    <dbReference type="NCBI Taxonomy" id="1917421"/>
    <lineage>
        <taxon>Bacteria</taxon>
        <taxon>Pseudomonadati</taxon>
        <taxon>Pseudomonadota</taxon>
        <taxon>Gammaproteobacteria</taxon>
        <taxon>Pseudomonadales</taxon>
        <taxon>Ketobacteraceae</taxon>
        <taxon>Ketobacter</taxon>
    </lineage>
</organism>
<reference evidence="2" key="1">
    <citation type="submission" date="2017-08" db="EMBL/GenBank/DDBJ databases">
        <title>Direct submision.</title>
        <authorList>
            <person name="Kim S.-J."/>
            <person name="Rhee S.-K."/>
        </authorList>
    </citation>
    <scope>NUCLEOTIDE SEQUENCE [LARGE SCALE GENOMIC DNA]</scope>
    <source>
        <strain evidence="2">GI5</strain>
    </source>
</reference>
<dbReference type="Pfam" id="PF09867">
    <property type="entry name" value="TagF_N"/>
    <property type="match status" value="1"/>
</dbReference>
<dbReference type="RefSeq" id="WP_101895307.1">
    <property type="nucleotide sequence ID" value="NZ_CP022684.1"/>
</dbReference>
<dbReference type="NCBIfam" id="TIGR03373">
    <property type="entry name" value="VI_minor_4"/>
    <property type="match status" value="1"/>
</dbReference>
<dbReference type="InterPro" id="IPR017748">
    <property type="entry name" value="TagF"/>
</dbReference>
<evidence type="ECO:0000313" key="1">
    <source>
        <dbReference type="EMBL" id="AUM13932.1"/>
    </source>
</evidence>
<accession>A0A2K9LNS0</accession>
<dbReference type="KEGG" id="kak:Kalk_16525"/>